<protein>
    <submittedName>
        <fullName evidence="2">Heterokaryon incompatibility protein-domain-containing protein</fullName>
    </submittedName>
</protein>
<dbReference type="EMBL" id="JAGPNK010000008">
    <property type="protein sequence ID" value="KAH7317053.1"/>
    <property type="molecule type" value="Genomic_DNA"/>
</dbReference>
<evidence type="ECO:0000313" key="3">
    <source>
        <dbReference type="Proteomes" id="UP000813444"/>
    </source>
</evidence>
<accession>A0A8K0SQQ3</accession>
<comment type="caution">
    <text evidence="2">The sequence shown here is derived from an EMBL/GenBank/DDBJ whole genome shotgun (WGS) entry which is preliminary data.</text>
</comment>
<proteinExistence type="predicted"/>
<evidence type="ECO:0000313" key="2">
    <source>
        <dbReference type="EMBL" id="KAH7317053.1"/>
    </source>
</evidence>
<dbReference type="AlphaFoldDB" id="A0A8K0SQQ3"/>
<sequence>MSCAACASIALKEPRTQPPGWSLTDHDYYEPHHPDISRLCISALSGCRICIDLWRFFFKQKTPEEYAANPTFITGASFVHAYIGSGITYRFLHQSYVSTDKRRELPNTIALEFVLNSPLSKGAESKRYILRNMNSSDDEDLAFQFQTRLQMTSAGRMMIAAPSQSELKLKRWNLVQSWISNCVSSHPACKARQRSGFFPTRLVHVPFGPMPAQARYRLVETASLPVNFHRSRYLTLSHRWGEDQTPKYVTSSANIQERLTTDAIDAAAQLQISFIWIDSLCIIQSQDGDWATEIQKMADVYSNSFLNISATSASNPETGLTSSFEMHPRVLRTTWSPAVGDRQRVIDLAFWRERVTEADINSRGWVLQERALAPRVLHFTFDQVAWECCEKAAAEEFPRGVLRELLGASAGFKRTTNVFTSMEPNSLLVNSPSHKQEPYAIWRRLIEEYGPMELTHPADKLPAISGLARAVQRQTGDECVAGLWKKTLISDLLWSIPKTDRRIRGTTQAGMYDKRWDSSKRASVYRAPSWSWTWVDGNVESYVHLDLSGKAVSTNGGTFTSRPLALILDITTVLKNPDDDFGQVSNGVLRIYGQMHRLGIDKTSGPSPLTVMRATGEIVADCIDEPVSWSIYEEAYFLPLALHEQRFSQESSRSLEISTYLRKTSEDQLKFYKGWEMEKGGGGESKTSKTTEIERCEDDIAALDAGKYFDKAPGLLLCPTSDRTAFKRFGFYDIDSRALRRLQKRSAAKDFSLDEYAPDQKVIRPDDAATYGDVITGVFEIV</sequence>
<gene>
    <name evidence="2" type="ORF">B0I35DRAFT_512851</name>
</gene>
<name>A0A8K0SQQ3_9HYPO</name>
<dbReference type="PANTHER" id="PTHR33112">
    <property type="entry name" value="DOMAIN PROTEIN, PUTATIVE-RELATED"/>
    <property type="match status" value="1"/>
</dbReference>
<organism evidence="2 3">
    <name type="scientific">Stachybotrys elegans</name>
    <dbReference type="NCBI Taxonomy" id="80388"/>
    <lineage>
        <taxon>Eukaryota</taxon>
        <taxon>Fungi</taxon>
        <taxon>Dikarya</taxon>
        <taxon>Ascomycota</taxon>
        <taxon>Pezizomycotina</taxon>
        <taxon>Sordariomycetes</taxon>
        <taxon>Hypocreomycetidae</taxon>
        <taxon>Hypocreales</taxon>
        <taxon>Stachybotryaceae</taxon>
        <taxon>Stachybotrys</taxon>
    </lineage>
</organism>
<keyword evidence="3" id="KW-1185">Reference proteome</keyword>
<dbReference type="Proteomes" id="UP000813444">
    <property type="component" value="Unassembled WGS sequence"/>
</dbReference>
<dbReference type="Pfam" id="PF06985">
    <property type="entry name" value="HET"/>
    <property type="match status" value="1"/>
</dbReference>
<feature type="domain" description="Heterokaryon incompatibility" evidence="1">
    <location>
        <begin position="233"/>
        <end position="369"/>
    </location>
</feature>
<reference evidence="2" key="1">
    <citation type="journal article" date="2021" name="Nat. Commun.">
        <title>Genetic determinants of endophytism in the Arabidopsis root mycobiome.</title>
        <authorList>
            <person name="Mesny F."/>
            <person name="Miyauchi S."/>
            <person name="Thiergart T."/>
            <person name="Pickel B."/>
            <person name="Atanasova L."/>
            <person name="Karlsson M."/>
            <person name="Huettel B."/>
            <person name="Barry K.W."/>
            <person name="Haridas S."/>
            <person name="Chen C."/>
            <person name="Bauer D."/>
            <person name="Andreopoulos W."/>
            <person name="Pangilinan J."/>
            <person name="LaButti K."/>
            <person name="Riley R."/>
            <person name="Lipzen A."/>
            <person name="Clum A."/>
            <person name="Drula E."/>
            <person name="Henrissat B."/>
            <person name="Kohler A."/>
            <person name="Grigoriev I.V."/>
            <person name="Martin F.M."/>
            <person name="Hacquard S."/>
        </authorList>
    </citation>
    <scope>NUCLEOTIDE SEQUENCE</scope>
    <source>
        <strain evidence="2">MPI-CAGE-CH-0235</strain>
    </source>
</reference>
<dbReference type="OrthoDB" id="5347061at2759"/>
<dbReference type="PANTHER" id="PTHR33112:SF16">
    <property type="entry name" value="HETEROKARYON INCOMPATIBILITY DOMAIN-CONTAINING PROTEIN"/>
    <property type="match status" value="1"/>
</dbReference>
<dbReference type="InterPro" id="IPR010730">
    <property type="entry name" value="HET"/>
</dbReference>
<evidence type="ECO:0000259" key="1">
    <source>
        <dbReference type="Pfam" id="PF06985"/>
    </source>
</evidence>